<sequence length="192" mass="22460">MIDDTVRARRYIEWCTENNTQLDYESTSIPYHSLAHRGITNPNRQEDQILSIKSYFPILQCAVLNEWILDSFDVEADFAGICNNPYSRGLEEYKAMRNVNGGHVGNYTHGTDDRFKVEKRCKSGLEEKYYDPLQVCIETFEVKRYSLEEGKSFVCVTKQLEDALPLGWLKESRFKEMIRKEMDMDGSVQREM</sequence>
<accession>A0ABQ5AQQ4</accession>
<reference evidence="1" key="1">
    <citation type="journal article" date="2022" name="Int. J. Mol. Sci.">
        <title>Draft Genome of Tanacetum Coccineum: Genomic Comparison of Closely Related Tanacetum-Family Plants.</title>
        <authorList>
            <person name="Yamashiro T."/>
            <person name="Shiraishi A."/>
            <person name="Nakayama K."/>
            <person name="Satake H."/>
        </authorList>
    </citation>
    <scope>NUCLEOTIDE SEQUENCE</scope>
</reference>
<keyword evidence="2" id="KW-1185">Reference proteome</keyword>
<evidence type="ECO:0000313" key="1">
    <source>
        <dbReference type="EMBL" id="GJT03646.1"/>
    </source>
</evidence>
<protein>
    <submittedName>
        <fullName evidence="1">Uncharacterized protein</fullName>
    </submittedName>
</protein>
<reference evidence="1" key="2">
    <citation type="submission" date="2022-01" db="EMBL/GenBank/DDBJ databases">
        <authorList>
            <person name="Yamashiro T."/>
            <person name="Shiraishi A."/>
            <person name="Satake H."/>
            <person name="Nakayama K."/>
        </authorList>
    </citation>
    <scope>NUCLEOTIDE SEQUENCE</scope>
</reference>
<organism evidence="1 2">
    <name type="scientific">Tanacetum coccineum</name>
    <dbReference type="NCBI Taxonomy" id="301880"/>
    <lineage>
        <taxon>Eukaryota</taxon>
        <taxon>Viridiplantae</taxon>
        <taxon>Streptophyta</taxon>
        <taxon>Embryophyta</taxon>
        <taxon>Tracheophyta</taxon>
        <taxon>Spermatophyta</taxon>
        <taxon>Magnoliopsida</taxon>
        <taxon>eudicotyledons</taxon>
        <taxon>Gunneridae</taxon>
        <taxon>Pentapetalae</taxon>
        <taxon>asterids</taxon>
        <taxon>campanulids</taxon>
        <taxon>Asterales</taxon>
        <taxon>Asteraceae</taxon>
        <taxon>Asteroideae</taxon>
        <taxon>Anthemideae</taxon>
        <taxon>Anthemidinae</taxon>
        <taxon>Tanacetum</taxon>
    </lineage>
</organism>
<comment type="caution">
    <text evidence="1">The sequence shown here is derived from an EMBL/GenBank/DDBJ whole genome shotgun (WGS) entry which is preliminary data.</text>
</comment>
<gene>
    <name evidence="1" type="ORF">Tco_0838108</name>
</gene>
<evidence type="ECO:0000313" key="2">
    <source>
        <dbReference type="Proteomes" id="UP001151760"/>
    </source>
</evidence>
<dbReference type="Proteomes" id="UP001151760">
    <property type="component" value="Unassembled WGS sequence"/>
</dbReference>
<proteinExistence type="predicted"/>
<name>A0ABQ5AQQ4_9ASTR</name>
<dbReference type="EMBL" id="BQNB010012444">
    <property type="protein sequence ID" value="GJT03646.1"/>
    <property type="molecule type" value="Genomic_DNA"/>
</dbReference>